<protein>
    <submittedName>
        <fullName evidence="4">Aldehyde reductase</fullName>
    </submittedName>
</protein>
<dbReference type="Pfam" id="PF01370">
    <property type="entry name" value="Epimerase"/>
    <property type="match status" value="1"/>
</dbReference>
<proteinExistence type="inferred from homology"/>
<evidence type="ECO:0000259" key="3">
    <source>
        <dbReference type="Pfam" id="PF01370"/>
    </source>
</evidence>
<comment type="similarity">
    <text evidence="2">Belongs to the NAD(P)-dependent epimerase/dehydratase family. Dihydroflavonol-4-reductase subfamily.</text>
</comment>
<name>A0A2K8Z8F6_9BACT</name>
<gene>
    <name evidence="4" type="ORF">CWM47_32485</name>
</gene>
<dbReference type="PANTHER" id="PTHR10366:SF564">
    <property type="entry name" value="STEROL-4-ALPHA-CARBOXYLATE 3-DEHYDROGENASE, DECARBOXYLATING"/>
    <property type="match status" value="1"/>
</dbReference>
<dbReference type="CDD" id="cd05227">
    <property type="entry name" value="AR_SDR_e"/>
    <property type="match status" value="1"/>
</dbReference>
<dbReference type="FunFam" id="3.40.50.720:FF:000336">
    <property type="entry name" value="Aldehyde reductase"/>
    <property type="match status" value="1"/>
</dbReference>
<keyword evidence="1" id="KW-0560">Oxidoreductase</keyword>
<dbReference type="KEGG" id="spir:CWM47_32485"/>
<dbReference type="OrthoDB" id="9778052at2"/>
<dbReference type="InterPro" id="IPR050425">
    <property type="entry name" value="NAD(P)_dehydrat-like"/>
</dbReference>
<dbReference type="InterPro" id="IPR001509">
    <property type="entry name" value="Epimerase_deHydtase"/>
</dbReference>
<sequence>MESSTTVLVTGGTGALGVHCILQLLDKGYRVKTTIRSINNKNVVIEMLKTGGITSADNLTFVEADLTKDTNWDQAMNGCQYVLHIASPTHADAKVSEDEMIRPAVEGTLRVLKAARKAGVKRVIMTSSFGAVGFSNKKHNSETTEADWTDPHEKGLSAYEKSKTLAEQAAWNFIRQEGGGLELATINPVAIFGPSLGASKSPSLGILTFLLAGSMKAIPNIELNVVDIRDVADLHIRAMTNPDAKGQRFIATADGKISMPEIALLLKNKRPDVAQKVPTGILPNWLLSIAALFNSQAKQSVALLTINRNVSNAKARNVLGWSPIATKEEAILASLDSMSRHRILP</sequence>
<dbReference type="RefSeq" id="WP_100992701.1">
    <property type="nucleotide sequence ID" value="NZ_CP025096.1"/>
</dbReference>
<dbReference type="SUPFAM" id="SSF51735">
    <property type="entry name" value="NAD(P)-binding Rossmann-fold domains"/>
    <property type="match status" value="1"/>
</dbReference>
<reference evidence="4 5" key="1">
    <citation type="submission" date="2017-11" db="EMBL/GenBank/DDBJ databases">
        <title>Taxonomic description and genome sequences of Spirosoma HA7 sp. nov., isolated from pollen microhabitat of Corylus avellana.</title>
        <authorList>
            <person name="Ambika Manirajan B."/>
            <person name="Suarez C."/>
            <person name="Ratering S."/>
            <person name="Geissler-Plaum R."/>
            <person name="Cardinale M."/>
            <person name="Sylvia S."/>
        </authorList>
    </citation>
    <scope>NUCLEOTIDE SEQUENCE [LARGE SCALE GENOMIC DNA]</scope>
    <source>
        <strain evidence="4 5">HA7</strain>
    </source>
</reference>
<evidence type="ECO:0000256" key="1">
    <source>
        <dbReference type="ARBA" id="ARBA00023002"/>
    </source>
</evidence>
<dbReference type="Gene3D" id="3.40.50.720">
    <property type="entry name" value="NAD(P)-binding Rossmann-like Domain"/>
    <property type="match status" value="1"/>
</dbReference>
<dbReference type="InterPro" id="IPR036291">
    <property type="entry name" value="NAD(P)-bd_dom_sf"/>
</dbReference>
<keyword evidence="5" id="KW-1185">Reference proteome</keyword>
<dbReference type="Proteomes" id="UP000232883">
    <property type="component" value="Chromosome"/>
</dbReference>
<feature type="domain" description="NAD-dependent epimerase/dehydratase" evidence="3">
    <location>
        <begin position="7"/>
        <end position="246"/>
    </location>
</feature>
<dbReference type="EMBL" id="CP025096">
    <property type="protein sequence ID" value="AUD06151.1"/>
    <property type="molecule type" value="Genomic_DNA"/>
</dbReference>
<organism evidence="4 5">
    <name type="scientific">Spirosoma pollinicola</name>
    <dbReference type="NCBI Taxonomy" id="2057025"/>
    <lineage>
        <taxon>Bacteria</taxon>
        <taxon>Pseudomonadati</taxon>
        <taxon>Bacteroidota</taxon>
        <taxon>Cytophagia</taxon>
        <taxon>Cytophagales</taxon>
        <taxon>Cytophagaceae</taxon>
        <taxon>Spirosoma</taxon>
    </lineage>
</organism>
<evidence type="ECO:0000313" key="5">
    <source>
        <dbReference type="Proteomes" id="UP000232883"/>
    </source>
</evidence>
<accession>A0A2K8Z8F6</accession>
<evidence type="ECO:0000256" key="2">
    <source>
        <dbReference type="ARBA" id="ARBA00023445"/>
    </source>
</evidence>
<dbReference type="GO" id="GO:0016616">
    <property type="term" value="F:oxidoreductase activity, acting on the CH-OH group of donors, NAD or NADP as acceptor"/>
    <property type="evidence" value="ECO:0007669"/>
    <property type="project" value="TreeGrafter"/>
</dbReference>
<dbReference type="PANTHER" id="PTHR10366">
    <property type="entry name" value="NAD DEPENDENT EPIMERASE/DEHYDRATASE"/>
    <property type="match status" value="1"/>
</dbReference>
<dbReference type="AlphaFoldDB" id="A0A2K8Z8F6"/>
<evidence type="ECO:0000313" key="4">
    <source>
        <dbReference type="EMBL" id="AUD06151.1"/>
    </source>
</evidence>